<dbReference type="GO" id="GO:0046872">
    <property type="term" value="F:metal ion binding"/>
    <property type="evidence" value="ECO:0007669"/>
    <property type="project" value="UniProtKB-KW"/>
</dbReference>
<dbReference type="Proteomes" id="UP000604083">
    <property type="component" value="Unassembled WGS sequence"/>
</dbReference>
<dbReference type="Pfam" id="PF00034">
    <property type="entry name" value="Cytochrom_C"/>
    <property type="match status" value="1"/>
</dbReference>
<dbReference type="RefSeq" id="WP_200391971.1">
    <property type="nucleotide sequence ID" value="NZ_JAENIO010000026.1"/>
</dbReference>
<dbReference type="InterPro" id="IPR011989">
    <property type="entry name" value="ARM-like"/>
</dbReference>
<dbReference type="Gene3D" id="2.120.10.30">
    <property type="entry name" value="TolB, C-terminal domain"/>
    <property type="match status" value="1"/>
</dbReference>
<comment type="caution">
    <text evidence="7">The sequence shown here is derived from an EMBL/GenBank/DDBJ whole genome shotgun (WGS) entry which is preliminary data.</text>
</comment>
<dbReference type="PROSITE" id="PS51007">
    <property type="entry name" value="CYTC"/>
    <property type="match status" value="1"/>
</dbReference>
<dbReference type="EMBL" id="JAENIO010000026">
    <property type="protein sequence ID" value="MBK1834535.1"/>
    <property type="molecule type" value="Genomic_DNA"/>
</dbReference>
<evidence type="ECO:0000256" key="3">
    <source>
        <dbReference type="ARBA" id="ARBA00023004"/>
    </source>
</evidence>
<protein>
    <submittedName>
        <fullName evidence="7">C-type cytochrome</fullName>
    </submittedName>
</protein>
<evidence type="ECO:0000313" key="7">
    <source>
        <dbReference type="EMBL" id="MBK1834535.1"/>
    </source>
</evidence>
<keyword evidence="1 4" id="KW-0349">Heme</keyword>
<name>A0A934RPE1_9BACT</name>
<evidence type="ECO:0000256" key="5">
    <source>
        <dbReference type="SAM" id="SignalP"/>
    </source>
</evidence>
<feature type="domain" description="Cytochrome c" evidence="6">
    <location>
        <begin position="631"/>
        <end position="727"/>
    </location>
</feature>
<gene>
    <name evidence="7" type="ORF">JIN78_10730</name>
</gene>
<dbReference type="InterPro" id="IPR009056">
    <property type="entry name" value="Cyt_c-like_dom"/>
</dbReference>
<dbReference type="InterPro" id="IPR055557">
    <property type="entry name" value="DUF7133"/>
</dbReference>
<dbReference type="PANTHER" id="PTHR33546:SF1">
    <property type="entry name" value="LARGE, MULTIFUNCTIONAL SECRETED PROTEIN"/>
    <property type="match status" value="1"/>
</dbReference>
<sequence length="761" mass="83779">MKVASALSLLLALSLLAQQGNRDDHENMDPVVPEELIPPAPVLTLEQALKTFRVADGYVIEPVAAEPLVEKPVALTFDANGNIWVVEMRGYMPDLDGNDEDKPQGRIAVLQDTDDDGQVDKRTIFWDGIHLPRAVTLVKDGALVADNTSLYFVPREGIERTGEPRLIDDQYAPSGNVEHRPNGMMRHLNNWFYNAKSDKRYLWKDGQLTRDDTAFRGQWGITMDSFGRLYHNNNSTILFGDRLLPDTLDSFAAAKFKPNSAARLGSNRVFPIRVTPGVNRGYISRANGYDNDTLDPKTHKLINTTGAAGLAFYRGDNFPESHRDLAFTTESTVNLVKATRVTADGLTLKGEHLFKDQEFLASTDERFRPVNAHTAPDGTLYIVDFYHGIIQHKTYLTSYLRAQYESRGLQAPAYELGRIYRIRHAATPRGPQPKLATASRDELLKALAHPNGWWRDTAQRLLIERAEEGTAEALRNGLAKHDNELARLHILWTLQGLEALTAADLQPLLTKEDDAALQCHALAAALTLPVAERAQLAEAAAPLAHEESVATPYALRLLSSLPASYFPEVASALKKTARSPFATDVVTTGLLKQNVTTFPETKTKVDGYLTAFAKNAQSIPPEQRLKGSHLESFQRGKALYLGAAACVGCHGTDGQGLPNLGPPLDESEWVEGSPERLAKILLHGLQGPITVNGKKYTPLAAMPGLAMNPTISHENIADIMTYLRAEWSNTAPLVLPATVEKVAQETASRNGRVYTAKELED</sequence>
<evidence type="ECO:0000259" key="6">
    <source>
        <dbReference type="PROSITE" id="PS51007"/>
    </source>
</evidence>
<dbReference type="AlphaFoldDB" id="A0A934RPE1"/>
<dbReference type="InterPro" id="IPR036909">
    <property type="entry name" value="Cyt_c-like_dom_sf"/>
</dbReference>
<evidence type="ECO:0000313" key="8">
    <source>
        <dbReference type="Proteomes" id="UP000604083"/>
    </source>
</evidence>
<accession>A0A934RPE1</accession>
<dbReference type="SUPFAM" id="SSF46626">
    <property type="entry name" value="Cytochrome c"/>
    <property type="match status" value="1"/>
</dbReference>
<evidence type="ECO:0000256" key="4">
    <source>
        <dbReference type="PROSITE-ProRule" id="PRU00433"/>
    </source>
</evidence>
<keyword evidence="2 4" id="KW-0479">Metal-binding</keyword>
<dbReference type="Pfam" id="PF23500">
    <property type="entry name" value="DUF7133"/>
    <property type="match status" value="1"/>
</dbReference>
<keyword evidence="5" id="KW-0732">Signal</keyword>
<evidence type="ECO:0000256" key="2">
    <source>
        <dbReference type="ARBA" id="ARBA00022723"/>
    </source>
</evidence>
<keyword evidence="3 4" id="KW-0408">Iron</keyword>
<dbReference type="SUPFAM" id="SSF63829">
    <property type="entry name" value="Calcium-dependent phosphotriesterase"/>
    <property type="match status" value="1"/>
</dbReference>
<dbReference type="GO" id="GO:0009055">
    <property type="term" value="F:electron transfer activity"/>
    <property type="evidence" value="ECO:0007669"/>
    <property type="project" value="InterPro"/>
</dbReference>
<dbReference type="PANTHER" id="PTHR33546">
    <property type="entry name" value="LARGE, MULTIFUNCTIONAL SECRETED PROTEIN-RELATED"/>
    <property type="match status" value="1"/>
</dbReference>
<keyword evidence="8" id="KW-1185">Reference proteome</keyword>
<proteinExistence type="predicted"/>
<reference evidence="7" key="1">
    <citation type="submission" date="2021-01" db="EMBL/GenBank/DDBJ databases">
        <title>Modified the classification status of verrucomicrobia.</title>
        <authorList>
            <person name="Feng X."/>
        </authorList>
    </citation>
    <scope>NUCLEOTIDE SEQUENCE</scope>
    <source>
        <strain evidence="7">KCTC 12986</strain>
    </source>
</reference>
<feature type="chain" id="PRO_5037808919" evidence="5">
    <location>
        <begin position="18"/>
        <end position="761"/>
    </location>
</feature>
<dbReference type="Gene3D" id="1.10.760.10">
    <property type="entry name" value="Cytochrome c-like domain"/>
    <property type="match status" value="1"/>
</dbReference>
<feature type="signal peptide" evidence="5">
    <location>
        <begin position="1"/>
        <end position="17"/>
    </location>
</feature>
<evidence type="ECO:0000256" key="1">
    <source>
        <dbReference type="ARBA" id="ARBA00022617"/>
    </source>
</evidence>
<dbReference type="InterPro" id="IPR011042">
    <property type="entry name" value="6-blade_b-propeller_TolB-like"/>
</dbReference>
<dbReference type="GO" id="GO:0020037">
    <property type="term" value="F:heme binding"/>
    <property type="evidence" value="ECO:0007669"/>
    <property type="project" value="InterPro"/>
</dbReference>
<organism evidence="7 8">
    <name type="scientific">Roseibacillus ishigakijimensis</name>
    <dbReference type="NCBI Taxonomy" id="454146"/>
    <lineage>
        <taxon>Bacteria</taxon>
        <taxon>Pseudomonadati</taxon>
        <taxon>Verrucomicrobiota</taxon>
        <taxon>Verrucomicrobiia</taxon>
        <taxon>Verrucomicrobiales</taxon>
        <taxon>Verrucomicrobiaceae</taxon>
        <taxon>Roseibacillus</taxon>
    </lineage>
</organism>
<dbReference type="Gene3D" id="1.25.10.10">
    <property type="entry name" value="Leucine-rich Repeat Variant"/>
    <property type="match status" value="1"/>
</dbReference>